<evidence type="ECO:0000313" key="2">
    <source>
        <dbReference type="Proteomes" id="UP000789860"/>
    </source>
</evidence>
<evidence type="ECO:0000313" key="1">
    <source>
        <dbReference type="EMBL" id="CAG8633853.1"/>
    </source>
</evidence>
<sequence>MDFARLLQLRRFRRYDTSMKQEFWEKIKILYEKFRLSTVTFKDST</sequence>
<protein>
    <submittedName>
        <fullName evidence="1">10282_t:CDS:1</fullName>
    </submittedName>
</protein>
<feature type="non-terminal residue" evidence="1">
    <location>
        <position position="45"/>
    </location>
</feature>
<dbReference type="Proteomes" id="UP000789860">
    <property type="component" value="Unassembled WGS sequence"/>
</dbReference>
<dbReference type="EMBL" id="CAJVPM010020219">
    <property type="protein sequence ID" value="CAG8633853.1"/>
    <property type="molecule type" value="Genomic_DNA"/>
</dbReference>
<comment type="caution">
    <text evidence="1">The sequence shown here is derived from an EMBL/GenBank/DDBJ whole genome shotgun (WGS) entry which is preliminary data.</text>
</comment>
<proteinExistence type="predicted"/>
<reference evidence="1" key="1">
    <citation type="submission" date="2021-06" db="EMBL/GenBank/DDBJ databases">
        <authorList>
            <person name="Kallberg Y."/>
            <person name="Tangrot J."/>
            <person name="Rosling A."/>
        </authorList>
    </citation>
    <scope>NUCLEOTIDE SEQUENCE</scope>
    <source>
        <strain evidence="1">AU212A</strain>
    </source>
</reference>
<accession>A0ACA9N7G4</accession>
<name>A0ACA9N7G4_9GLOM</name>
<gene>
    <name evidence="1" type="ORF">SCALOS_LOCUS8068</name>
</gene>
<organism evidence="1 2">
    <name type="scientific">Scutellospora calospora</name>
    <dbReference type="NCBI Taxonomy" id="85575"/>
    <lineage>
        <taxon>Eukaryota</taxon>
        <taxon>Fungi</taxon>
        <taxon>Fungi incertae sedis</taxon>
        <taxon>Mucoromycota</taxon>
        <taxon>Glomeromycotina</taxon>
        <taxon>Glomeromycetes</taxon>
        <taxon>Diversisporales</taxon>
        <taxon>Gigasporaceae</taxon>
        <taxon>Scutellospora</taxon>
    </lineage>
</organism>
<keyword evidence="2" id="KW-1185">Reference proteome</keyword>